<keyword evidence="1" id="KW-0732">Signal</keyword>
<evidence type="ECO:0000256" key="3">
    <source>
        <dbReference type="SAM" id="Coils"/>
    </source>
</evidence>
<dbReference type="GO" id="GO:0006491">
    <property type="term" value="P:N-glycan processing"/>
    <property type="evidence" value="ECO:0007669"/>
    <property type="project" value="TreeGrafter"/>
</dbReference>
<dbReference type="RefSeq" id="XP_003876400.1">
    <property type="nucleotide sequence ID" value="XM_003876351.1"/>
</dbReference>
<evidence type="ECO:0000313" key="6">
    <source>
        <dbReference type="EMBL" id="CBZ27919.1"/>
    </source>
</evidence>
<dbReference type="GO" id="GO:0017177">
    <property type="term" value="C:glucosidase II complex"/>
    <property type="evidence" value="ECO:0007669"/>
    <property type="project" value="TreeGrafter"/>
</dbReference>
<evidence type="ECO:0000256" key="4">
    <source>
        <dbReference type="SAM" id="MobiDB-lite"/>
    </source>
</evidence>
<dbReference type="EMBL" id="FR799579">
    <property type="protein sequence ID" value="CBZ27919.1"/>
    <property type="molecule type" value="Genomic_DNA"/>
</dbReference>
<dbReference type="OMA" id="CECKTND"/>
<dbReference type="InterPro" id="IPR036607">
    <property type="entry name" value="PRKCSH"/>
</dbReference>
<dbReference type="PANTHER" id="PTHR12630:SF1">
    <property type="entry name" value="GLUCOSIDASE 2 SUBUNIT BETA"/>
    <property type="match status" value="1"/>
</dbReference>
<feature type="coiled-coil region" evidence="3">
    <location>
        <begin position="32"/>
        <end position="59"/>
    </location>
</feature>
<evidence type="ECO:0000256" key="1">
    <source>
        <dbReference type="ARBA" id="ARBA00022729"/>
    </source>
</evidence>
<dbReference type="Proteomes" id="UP000007259">
    <property type="component" value="Chromosome 26"/>
</dbReference>
<dbReference type="AlphaFoldDB" id="E9AY78"/>
<organism evidence="6 7">
    <name type="scientific">Leishmania mexicana (strain MHOM/GT/2001/U1103)</name>
    <dbReference type="NCBI Taxonomy" id="929439"/>
    <lineage>
        <taxon>Eukaryota</taxon>
        <taxon>Discoba</taxon>
        <taxon>Euglenozoa</taxon>
        <taxon>Kinetoplastea</taxon>
        <taxon>Metakinetoplastina</taxon>
        <taxon>Trypanosomatida</taxon>
        <taxon>Trypanosomatidae</taxon>
        <taxon>Leishmaniinae</taxon>
        <taxon>Leishmania</taxon>
    </lineage>
</organism>
<dbReference type="InterPro" id="IPR039794">
    <property type="entry name" value="Gtb1-like"/>
</dbReference>
<dbReference type="InterPro" id="IPR009011">
    <property type="entry name" value="Man6P_isomerase_rcpt-bd_dom_sf"/>
</dbReference>
<gene>
    <name evidence="6" type="ORF">LMXM_26_1000</name>
</gene>
<dbReference type="VEuPathDB" id="TriTrypDB:LmxM.26.1000"/>
<accession>E9AY78</accession>
<evidence type="ECO:0000313" key="7">
    <source>
        <dbReference type="Proteomes" id="UP000007259"/>
    </source>
</evidence>
<dbReference type="OrthoDB" id="28322at2759"/>
<dbReference type="Pfam" id="PF13015">
    <property type="entry name" value="PRKCSH_1"/>
    <property type="match status" value="1"/>
</dbReference>
<dbReference type="PANTHER" id="PTHR12630">
    <property type="entry name" value="N-LINKED OLIGOSACCHARIDE PROCESSING"/>
    <property type="match status" value="1"/>
</dbReference>
<feature type="compositionally biased region" description="Acidic residues" evidence="4">
    <location>
        <begin position="118"/>
        <end position="127"/>
    </location>
</feature>
<proteinExistence type="predicted"/>
<reference evidence="6 7" key="1">
    <citation type="journal article" date="2011" name="Genome Res.">
        <title>Chromosome and gene copy number variation allow major structural change between species and strains of Leishmania.</title>
        <authorList>
            <person name="Rogers M.B."/>
            <person name="Hilley J.D."/>
            <person name="Dickens N.J."/>
            <person name="Wilkes J."/>
            <person name="Bates P.A."/>
            <person name="Depledge D.P."/>
            <person name="Harris D."/>
            <person name="Her Y."/>
            <person name="Herzyk P."/>
            <person name="Imamura H."/>
            <person name="Otto T.D."/>
            <person name="Sanders M."/>
            <person name="Seeger K."/>
            <person name="Dujardin J.C."/>
            <person name="Berriman M."/>
            <person name="Smith D.F."/>
            <person name="Hertz-Fowler C."/>
            <person name="Mottram J.C."/>
        </authorList>
    </citation>
    <scope>NUCLEOTIDE SEQUENCE [LARGE SCALE GENOMIC DNA]</scope>
    <source>
        <strain evidence="6 7">MHOM/GT/2001/U1103</strain>
    </source>
</reference>
<feature type="domain" description="MRH" evidence="5">
    <location>
        <begin position="227"/>
        <end position="337"/>
    </location>
</feature>
<keyword evidence="3" id="KW-0175">Coiled coil</keyword>
<feature type="coiled-coil region" evidence="3">
    <location>
        <begin position="181"/>
        <end position="211"/>
    </location>
</feature>
<keyword evidence="2" id="KW-1015">Disulfide bond</keyword>
<evidence type="ECO:0000259" key="5">
    <source>
        <dbReference type="PROSITE" id="PS51914"/>
    </source>
</evidence>
<dbReference type="PhylomeDB" id="E9AY78"/>
<feature type="region of interest" description="Disordered" evidence="4">
    <location>
        <begin position="111"/>
        <end position="135"/>
    </location>
</feature>
<keyword evidence="7" id="KW-1185">Reference proteome</keyword>
<protein>
    <recommendedName>
        <fullName evidence="5">MRH domain-containing protein</fullName>
    </recommendedName>
</protein>
<dbReference type="InterPro" id="IPR044865">
    <property type="entry name" value="MRH_dom"/>
</dbReference>
<evidence type="ECO:0000256" key="2">
    <source>
        <dbReference type="ARBA" id="ARBA00023157"/>
    </source>
</evidence>
<dbReference type="KEGG" id="lmi:LMXM_26_1000"/>
<dbReference type="SUPFAM" id="SSF50911">
    <property type="entry name" value="Mannose 6-phosphate receptor domain"/>
    <property type="match status" value="1"/>
</dbReference>
<dbReference type="GeneID" id="13449402"/>
<sequence>MHSAAVRRREEAAKSLIELETEYAQIVADLPILEARKAAAEKEQEAQWAELEMKQNELETGHYESEFSDDATSCIRWRQTGGCIATGPRESHMDKSCSNVIKRDSSGYCECKTNDEKDEREEDEEGVEREAEGEGMKMHRGTVTYRFSCGHPNFTCMYVCDHSGEVGVGKETPKLQNFTILDEVRAARESLERKKNRLEEVKRAMEAVKKLLSSSTITTENLLRTLEEEEFTLDFEEYTYAVIMFDKVYQRDIGKTTGGSLLGSWKSFAENTYSVWAKDAYDLSQMIYDNGWRCWNGVVRNVEVHLVCGPENKLIAVEEPSMCNYRMVFETPAMCDD</sequence>
<dbReference type="Gene3D" id="2.70.130.10">
    <property type="entry name" value="Mannose-6-phosphate receptor binding domain"/>
    <property type="match status" value="1"/>
</dbReference>
<name>E9AY78_LEIMU</name>
<dbReference type="PROSITE" id="PS51914">
    <property type="entry name" value="MRH"/>
    <property type="match status" value="1"/>
</dbReference>